<proteinExistence type="predicted"/>
<name>A0A6J7G1V0_9ZZZZ</name>
<dbReference type="AlphaFoldDB" id="A0A6J7G1V0"/>
<accession>A0A6J7G1V0</accession>
<protein>
    <submittedName>
        <fullName evidence="1">Unannotated protein</fullName>
    </submittedName>
</protein>
<sequence>MSAQPHPAPQPTGAADARDIVFFPSALLFRQTVSVASGGVSILEGGDPPMPETTAAPTTLNRLKGWAPGYWGKAFIDADGQPHVWATAVAGGGQEPTRGDAAAQLTAEMAAAGRRLTAGHLPYLTPISIQPSGAFCVAHERGAWEAALTARPALEHDPRFRPERYSALHPALTLVSDHDAWMTTALRELH</sequence>
<reference evidence="1" key="1">
    <citation type="submission" date="2020-05" db="EMBL/GenBank/DDBJ databases">
        <authorList>
            <person name="Chiriac C."/>
            <person name="Salcher M."/>
            <person name="Ghai R."/>
            <person name="Kavagutti S V."/>
        </authorList>
    </citation>
    <scope>NUCLEOTIDE SEQUENCE</scope>
</reference>
<evidence type="ECO:0000313" key="1">
    <source>
        <dbReference type="EMBL" id="CAB4900594.1"/>
    </source>
</evidence>
<dbReference type="EMBL" id="CAFBMK010000018">
    <property type="protein sequence ID" value="CAB4900594.1"/>
    <property type="molecule type" value="Genomic_DNA"/>
</dbReference>
<gene>
    <name evidence="1" type="ORF">UFOPK3564_00548</name>
</gene>
<organism evidence="1">
    <name type="scientific">freshwater metagenome</name>
    <dbReference type="NCBI Taxonomy" id="449393"/>
    <lineage>
        <taxon>unclassified sequences</taxon>
        <taxon>metagenomes</taxon>
        <taxon>ecological metagenomes</taxon>
    </lineage>
</organism>